<evidence type="ECO:0000256" key="13">
    <source>
        <dbReference type="SAM" id="MobiDB-lite"/>
    </source>
</evidence>
<feature type="region of interest" description="Disordered" evidence="13">
    <location>
        <begin position="124"/>
        <end position="192"/>
    </location>
</feature>
<dbReference type="FunFam" id="2.130.10.10:FF:001562">
    <property type="entry name" value="Inner dynein arm I1 intermediate chain IC138"/>
    <property type="match status" value="1"/>
</dbReference>
<evidence type="ECO:0000256" key="4">
    <source>
        <dbReference type="ARBA" id="ARBA00022737"/>
    </source>
</evidence>
<keyword evidence="8" id="KW-0966">Cell projection</keyword>
<keyword evidence="15" id="KW-1185">Reference proteome</keyword>
<protein>
    <recommendedName>
        <fullName evidence="10">Dynein axonemal intermediate chain 4</fullName>
    </recommendedName>
    <alternativeName>
        <fullName evidence="11">WD repeat-containing protein 78</fullName>
    </alternativeName>
</protein>
<feature type="compositionally biased region" description="Polar residues" evidence="13">
    <location>
        <begin position="28"/>
        <end position="49"/>
    </location>
</feature>
<evidence type="ECO:0000256" key="11">
    <source>
        <dbReference type="ARBA" id="ARBA00041557"/>
    </source>
</evidence>
<comment type="subcellular location">
    <subcellularLocation>
        <location evidence="1">Cytoplasm</location>
        <location evidence="1">Cytoskeleton</location>
        <location evidence="1">Flagellum axoneme</location>
    </subcellularLocation>
    <subcellularLocation>
        <location evidence="9">Dynein axonemal particle</location>
    </subcellularLocation>
</comment>
<feature type="compositionally biased region" description="Gly residues" evidence="13">
    <location>
        <begin position="561"/>
        <end position="575"/>
    </location>
</feature>
<reference evidence="14 15" key="1">
    <citation type="journal article" date="2021" name="Sci. Rep.">
        <title>Genome sequencing of the multicellular alga Astrephomene provides insights into convergent evolution of germ-soma differentiation.</title>
        <authorList>
            <person name="Yamashita S."/>
            <person name="Yamamoto K."/>
            <person name="Matsuzaki R."/>
            <person name="Suzuki S."/>
            <person name="Yamaguchi H."/>
            <person name="Hirooka S."/>
            <person name="Minakuchi Y."/>
            <person name="Miyagishima S."/>
            <person name="Kawachi M."/>
            <person name="Toyoda A."/>
            <person name="Nozaki H."/>
        </authorList>
    </citation>
    <scope>NUCLEOTIDE SEQUENCE [LARGE SCALE GENOMIC DNA]</scope>
    <source>
        <strain evidence="14 15">NIES-4017</strain>
    </source>
</reference>
<feature type="region of interest" description="Disordered" evidence="13">
    <location>
        <begin position="544"/>
        <end position="575"/>
    </location>
</feature>
<dbReference type="Gene3D" id="2.130.10.10">
    <property type="entry name" value="YVTN repeat-like/Quinoprotein amine dehydrogenase"/>
    <property type="match status" value="2"/>
</dbReference>
<feature type="region of interest" description="Disordered" evidence="13">
    <location>
        <begin position="1"/>
        <end position="104"/>
    </location>
</feature>
<dbReference type="InterPro" id="IPR015943">
    <property type="entry name" value="WD40/YVTN_repeat-like_dom_sf"/>
</dbReference>
<gene>
    <name evidence="14" type="ORF">Agub_g4867</name>
</gene>
<feature type="compositionally biased region" description="Polar residues" evidence="13">
    <location>
        <begin position="334"/>
        <end position="346"/>
    </location>
</feature>
<feature type="compositionally biased region" description="Basic and acidic residues" evidence="13">
    <location>
        <begin position="135"/>
        <end position="156"/>
    </location>
</feature>
<proteinExistence type="predicted"/>
<evidence type="ECO:0000256" key="10">
    <source>
        <dbReference type="ARBA" id="ARBA00040002"/>
    </source>
</evidence>
<dbReference type="GO" id="GO:0045504">
    <property type="term" value="F:dynein heavy chain binding"/>
    <property type="evidence" value="ECO:0007669"/>
    <property type="project" value="TreeGrafter"/>
</dbReference>
<dbReference type="PANTHER" id="PTHR12442:SF12">
    <property type="entry name" value="DYNEIN AXONEMAL INTERMEDIATE CHAIN 4"/>
    <property type="match status" value="1"/>
</dbReference>
<dbReference type="PROSITE" id="PS50082">
    <property type="entry name" value="WD_REPEATS_2"/>
    <property type="match status" value="1"/>
</dbReference>
<dbReference type="PROSITE" id="PS50294">
    <property type="entry name" value="WD_REPEATS_REGION"/>
    <property type="match status" value="1"/>
</dbReference>
<keyword evidence="5" id="KW-0282">Flagellum</keyword>
<accession>A0AAD3DKX1</accession>
<dbReference type="GO" id="GO:0045503">
    <property type="term" value="F:dynein light chain binding"/>
    <property type="evidence" value="ECO:0007669"/>
    <property type="project" value="TreeGrafter"/>
</dbReference>
<evidence type="ECO:0000256" key="7">
    <source>
        <dbReference type="ARBA" id="ARBA00023212"/>
    </source>
</evidence>
<feature type="compositionally biased region" description="Polar residues" evidence="13">
    <location>
        <begin position="514"/>
        <end position="526"/>
    </location>
</feature>
<evidence type="ECO:0000256" key="2">
    <source>
        <dbReference type="ARBA" id="ARBA00022490"/>
    </source>
</evidence>
<evidence type="ECO:0000256" key="8">
    <source>
        <dbReference type="ARBA" id="ARBA00023273"/>
    </source>
</evidence>
<dbReference type="SMART" id="SM00320">
    <property type="entry name" value="WD40"/>
    <property type="match status" value="5"/>
</dbReference>
<feature type="region of interest" description="Disordered" evidence="13">
    <location>
        <begin position="325"/>
        <end position="346"/>
    </location>
</feature>
<keyword evidence="6" id="KW-0969">Cilium</keyword>
<dbReference type="Proteomes" id="UP001054857">
    <property type="component" value="Unassembled WGS sequence"/>
</dbReference>
<feature type="repeat" description="WD" evidence="12">
    <location>
        <begin position="864"/>
        <end position="897"/>
    </location>
</feature>
<evidence type="ECO:0000256" key="5">
    <source>
        <dbReference type="ARBA" id="ARBA00022846"/>
    </source>
</evidence>
<dbReference type="PANTHER" id="PTHR12442">
    <property type="entry name" value="DYNEIN INTERMEDIATE CHAIN"/>
    <property type="match status" value="1"/>
</dbReference>
<keyword evidence="7" id="KW-0206">Cytoskeleton</keyword>
<evidence type="ECO:0000313" key="14">
    <source>
        <dbReference type="EMBL" id="GFR43755.1"/>
    </source>
</evidence>
<keyword evidence="4" id="KW-0677">Repeat</keyword>
<comment type="caution">
    <text evidence="14">The sequence shown here is derived from an EMBL/GenBank/DDBJ whole genome shotgun (WGS) entry which is preliminary data.</text>
</comment>
<evidence type="ECO:0000313" key="15">
    <source>
        <dbReference type="Proteomes" id="UP001054857"/>
    </source>
</evidence>
<evidence type="ECO:0000256" key="12">
    <source>
        <dbReference type="PROSITE-ProRule" id="PRU00221"/>
    </source>
</evidence>
<dbReference type="InterPro" id="IPR001680">
    <property type="entry name" value="WD40_rpt"/>
</dbReference>
<dbReference type="AlphaFoldDB" id="A0AAD3DKX1"/>
<feature type="compositionally biased region" description="Low complexity" evidence="13">
    <location>
        <begin position="157"/>
        <end position="173"/>
    </location>
</feature>
<dbReference type="SUPFAM" id="SSF50978">
    <property type="entry name" value="WD40 repeat-like"/>
    <property type="match status" value="1"/>
</dbReference>
<feature type="compositionally biased region" description="Basic residues" evidence="13">
    <location>
        <begin position="50"/>
        <end position="59"/>
    </location>
</feature>
<name>A0AAD3DKX1_9CHLO</name>
<keyword evidence="3 12" id="KW-0853">WD repeat</keyword>
<dbReference type="GO" id="GO:0005858">
    <property type="term" value="C:axonemal dynein complex"/>
    <property type="evidence" value="ECO:0007669"/>
    <property type="project" value="TreeGrafter"/>
</dbReference>
<sequence>MSDQRSSSKPGLPQKPVTGQQAGGYKPRQSSQGWTSGPPRASSTGQTRSSFRKSTRHSSRSQGGGETERLQVVIDGVDRTPKPLLSLNPTVLKGAQGDTTTPNSEVSEFFMDRMSTTAFTKAGWYSNADSGNHTPKSEAEYDYETEKRDRDRKAAEDAAIAATLGEEAGAGADAARRSSREEEPPAPPVLLSERDLERSVYLTLHETETIFIWQAAGVTVAMDTEEAKAVEEANRRYANLLSTKQATDKYVDAEAQTLVALKKSRDVQSAVMSTRAVAVQATAWDISDTFRALDEAAADAEDDPRAVASASMPTISQMAGSVAKYNPAAGKGPDSSSRGTMAGGTSQSTLMRSSVYAGAQSSMYSGPSFISSAWSSVGGPMSGFSSNLPNGVPMEPSAQPPEPADPLLALSGLPSALMLMDYAINQNNYLPQLLLYRDIQPLPGVRASVASSSLRGAASGMGGLAGDDGDSDSMSHAGGTSARDARPLSAAPSDGGRSHAESLNRERSSAHGPRTTSSGPGTLSRQPSERSVPFTRAMSMRDTAHSSLGGAEPRSARHSHAGGGGGAEGGGGGGGGGGGRIGYAASVAESNWPEELLQELADLGDDAPRMEHLWDWVCPLTAGKNVACMGWNKASPDMLAVGYGSYSFASGNSQPAPDGTGPTEPRGLVAFWSLKNLQHPLWWFEVKAAVTALDFSTYSPNLLAIGLYDGTVAIYDIKSRQGTPSMESDVHSGKHSDPVWKVKWLDHGPERDEPLVSISTDGRVTQWSIAKGLEFSDLMKLKRMARRGAGGAGSSAAAATAKDGTSAKAAAAVAEQQDAFISRLTSGMAFDFSARDERIYVAATEDGWLHKCSTSYSEQYLESYRGHMGPVYQVQFSPFKRDMFVSASGDWTIRLWQEGRDTPLLTFQASTTEINDVQWCQTNSTVFGSVTASGRLEIWDFSLSTVKPVMHQKTPMKLSCLLFAPSYPVVVCGGEDGAVKAYRLFNVSHEYDTPQEQLERLDDCIRANVMKSQAVA</sequence>
<feature type="compositionally biased region" description="Basic and acidic residues" evidence="13">
    <location>
        <begin position="496"/>
        <end position="509"/>
    </location>
</feature>
<dbReference type="GO" id="GO:0003341">
    <property type="term" value="P:cilium movement"/>
    <property type="evidence" value="ECO:0007669"/>
    <property type="project" value="TreeGrafter"/>
</dbReference>
<keyword evidence="2" id="KW-0963">Cytoplasm</keyword>
<feature type="region of interest" description="Disordered" evidence="13">
    <location>
        <begin position="456"/>
        <end position="531"/>
    </location>
</feature>
<dbReference type="EMBL" id="BMAR01000006">
    <property type="protein sequence ID" value="GFR43755.1"/>
    <property type="molecule type" value="Genomic_DNA"/>
</dbReference>
<dbReference type="Pfam" id="PF00400">
    <property type="entry name" value="WD40"/>
    <property type="match status" value="1"/>
</dbReference>
<feature type="compositionally biased region" description="Basic and acidic residues" evidence="13">
    <location>
        <begin position="174"/>
        <end position="183"/>
    </location>
</feature>
<dbReference type="InterPro" id="IPR050687">
    <property type="entry name" value="Dynein_IC"/>
</dbReference>
<evidence type="ECO:0000256" key="6">
    <source>
        <dbReference type="ARBA" id="ARBA00023069"/>
    </source>
</evidence>
<dbReference type="InterPro" id="IPR036322">
    <property type="entry name" value="WD40_repeat_dom_sf"/>
</dbReference>
<evidence type="ECO:0000256" key="3">
    <source>
        <dbReference type="ARBA" id="ARBA00022574"/>
    </source>
</evidence>
<dbReference type="GO" id="GO:0120293">
    <property type="term" value="C:dynein axonemal particle"/>
    <property type="evidence" value="ECO:0007669"/>
    <property type="project" value="UniProtKB-SubCell"/>
</dbReference>
<evidence type="ECO:0000256" key="9">
    <source>
        <dbReference type="ARBA" id="ARBA00024190"/>
    </source>
</evidence>
<evidence type="ECO:0000256" key="1">
    <source>
        <dbReference type="ARBA" id="ARBA00004611"/>
    </source>
</evidence>
<organism evidence="14 15">
    <name type="scientific">Astrephomene gubernaculifera</name>
    <dbReference type="NCBI Taxonomy" id="47775"/>
    <lineage>
        <taxon>Eukaryota</taxon>
        <taxon>Viridiplantae</taxon>
        <taxon>Chlorophyta</taxon>
        <taxon>core chlorophytes</taxon>
        <taxon>Chlorophyceae</taxon>
        <taxon>CS clade</taxon>
        <taxon>Chlamydomonadales</taxon>
        <taxon>Astrephomenaceae</taxon>
        <taxon>Astrephomene</taxon>
    </lineage>
</organism>